<feature type="region of interest" description="Disordered" evidence="1">
    <location>
        <begin position="201"/>
        <end position="228"/>
    </location>
</feature>
<gene>
    <name evidence="3" type="ORF">MNEG_5652</name>
</gene>
<dbReference type="EMBL" id="KK101077">
    <property type="protein sequence ID" value="KIZ02307.1"/>
    <property type="molecule type" value="Genomic_DNA"/>
</dbReference>
<feature type="compositionally biased region" description="Polar residues" evidence="1">
    <location>
        <begin position="262"/>
        <end position="272"/>
    </location>
</feature>
<dbReference type="CDD" id="cd06257">
    <property type="entry name" value="DnaJ"/>
    <property type="match status" value="1"/>
</dbReference>
<dbReference type="OrthoDB" id="10250354at2759"/>
<dbReference type="SUPFAM" id="SSF55961">
    <property type="entry name" value="Bet v1-like"/>
    <property type="match status" value="1"/>
</dbReference>
<dbReference type="AlphaFoldDB" id="A0A0D2MP59"/>
<dbReference type="PANTHER" id="PTHR24074">
    <property type="entry name" value="CO-CHAPERONE PROTEIN DJLA"/>
    <property type="match status" value="1"/>
</dbReference>
<dbReference type="KEGG" id="mng:MNEG_5652"/>
<name>A0A0D2MP59_9CHLO</name>
<dbReference type="Gene3D" id="3.30.530.20">
    <property type="match status" value="1"/>
</dbReference>
<reference evidence="3 4" key="1">
    <citation type="journal article" date="2013" name="BMC Genomics">
        <title>Reconstruction of the lipid metabolism for the microalga Monoraphidium neglectum from its genome sequence reveals characteristics suitable for biofuel production.</title>
        <authorList>
            <person name="Bogen C."/>
            <person name="Al-Dilaimi A."/>
            <person name="Albersmeier A."/>
            <person name="Wichmann J."/>
            <person name="Grundmann M."/>
            <person name="Rupp O."/>
            <person name="Lauersen K.J."/>
            <person name="Blifernez-Klassen O."/>
            <person name="Kalinowski J."/>
            <person name="Goesmann A."/>
            <person name="Mussgnug J.H."/>
            <person name="Kruse O."/>
        </authorList>
    </citation>
    <scope>NUCLEOTIDE SEQUENCE [LARGE SCALE GENOMIC DNA]</scope>
    <source>
        <strain evidence="3 4">SAG 48.87</strain>
    </source>
</reference>
<keyword evidence="4" id="KW-1185">Reference proteome</keyword>
<dbReference type="Proteomes" id="UP000054498">
    <property type="component" value="Unassembled WGS sequence"/>
</dbReference>
<dbReference type="Pfam" id="PF00226">
    <property type="entry name" value="DnaJ"/>
    <property type="match status" value="1"/>
</dbReference>
<dbReference type="InterPro" id="IPR018253">
    <property type="entry name" value="DnaJ_domain_CS"/>
</dbReference>
<dbReference type="InterPro" id="IPR023393">
    <property type="entry name" value="START-like_dom_sf"/>
</dbReference>
<dbReference type="SUPFAM" id="SSF46565">
    <property type="entry name" value="Chaperone J-domain"/>
    <property type="match status" value="1"/>
</dbReference>
<dbReference type="STRING" id="145388.A0A0D2MP59"/>
<organism evidence="3 4">
    <name type="scientific">Monoraphidium neglectum</name>
    <dbReference type="NCBI Taxonomy" id="145388"/>
    <lineage>
        <taxon>Eukaryota</taxon>
        <taxon>Viridiplantae</taxon>
        <taxon>Chlorophyta</taxon>
        <taxon>core chlorophytes</taxon>
        <taxon>Chlorophyceae</taxon>
        <taxon>CS clade</taxon>
        <taxon>Sphaeropleales</taxon>
        <taxon>Selenastraceae</taxon>
        <taxon>Monoraphidium</taxon>
    </lineage>
</organism>
<dbReference type="PROSITE" id="PS00636">
    <property type="entry name" value="DNAJ_1"/>
    <property type="match status" value="1"/>
</dbReference>
<dbReference type="InterPro" id="IPR036869">
    <property type="entry name" value="J_dom_sf"/>
</dbReference>
<feature type="domain" description="J" evidence="2">
    <location>
        <begin position="274"/>
        <end position="349"/>
    </location>
</feature>
<dbReference type="InterPro" id="IPR050817">
    <property type="entry name" value="DjlA_DnaK_co-chaperone"/>
</dbReference>
<evidence type="ECO:0000256" key="1">
    <source>
        <dbReference type="SAM" id="MobiDB-lite"/>
    </source>
</evidence>
<evidence type="ECO:0000313" key="4">
    <source>
        <dbReference type="Proteomes" id="UP000054498"/>
    </source>
</evidence>
<dbReference type="GeneID" id="25738529"/>
<evidence type="ECO:0000313" key="3">
    <source>
        <dbReference type="EMBL" id="KIZ02307.1"/>
    </source>
</evidence>
<proteinExistence type="predicted"/>
<dbReference type="PROSITE" id="PS50076">
    <property type="entry name" value="DNAJ_2"/>
    <property type="match status" value="1"/>
</dbReference>
<dbReference type="PRINTS" id="PR00625">
    <property type="entry name" value="JDOMAIN"/>
</dbReference>
<dbReference type="InterPro" id="IPR001623">
    <property type="entry name" value="DnaJ_domain"/>
</dbReference>
<dbReference type="Gene3D" id="1.10.287.110">
    <property type="entry name" value="DnaJ domain"/>
    <property type="match status" value="1"/>
</dbReference>
<accession>A0A0D2MP59</accession>
<evidence type="ECO:0000259" key="2">
    <source>
        <dbReference type="PROSITE" id="PS50076"/>
    </source>
</evidence>
<dbReference type="SMART" id="SM00271">
    <property type="entry name" value="DnaJ"/>
    <property type="match status" value="1"/>
</dbReference>
<sequence length="357" mass="39065">MQACKAHHARPCPAARAVRPQRATRLRVAALQAGVADHTARVRGTAQLVSWYCSDLSSWPEWSPVTKGAVKLGVASDLVERGCKFELKQELWGILSYPMHYEVVDFEPGKRLVLSGISEYHTETSQFLFMPDRTDPGMTIVRCVTDAQLREWRSALQPVVSKLLKRVPEDSLAGLQKLLNGPRSPLYTPEFQEAWRRHVSASADARKGRKPASAGGAGAGARARAQQREPRVGVFTWGAAFDGLLSGGREARRAAEHPAAQHYQSPAAQQDPSGHYAALGISVSSGGPGPTGEEIRGAYRRLALELHPDRQIGKAAHVQKQAAGRFARVLRAYDALKDPETRRLYDAGQIIEETVSL</sequence>
<dbReference type="RefSeq" id="XP_013901326.1">
    <property type="nucleotide sequence ID" value="XM_014045872.1"/>
</dbReference>
<protein>
    <recommendedName>
        <fullName evidence="2">J domain-containing protein</fullName>
    </recommendedName>
</protein>
<feature type="region of interest" description="Disordered" evidence="1">
    <location>
        <begin position="251"/>
        <end position="293"/>
    </location>
</feature>